<evidence type="ECO:0000313" key="4">
    <source>
        <dbReference type="Proteomes" id="UP000189800"/>
    </source>
</evidence>
<name>A0A1T0CTB8_9GAMM</name>
<dbReference type="InterPro" id="IPR015378">
    <property type="entry name" value="Transposase-like_Mu_C"/>
</dbReference>
<keyword evidence="4" id="KW-1185">Reference proteome</keyword>
<evidence type="ECO:0000256" key="1">
    <source>
        <dbReference type="SAM" id="MobiDB-lite"/>
    </source>
</evidence>
<dbReference type="RefSeq" id="WP_078253349.1">
    <property type="nucleotide sequence ID" value="NZ_MUYU01000006.1"/>
</dbReference>
<dbReference type="OrthoDB" id="501284at2"/>
<dbReference type="InterPro" id="IPR036397">
    <property type="entry name" value="RNaseH_sf"/>
</dbReference>
<dbReference type="GO" id="GO:0015074">
    <property type="term" value="P:DNA integration"/>
    <property type="evidence" value="ECO:0007669"/>
    <property type="project" value="InterPro"/>
</dbReference>
<dbReference type="Pfam" id="PF09299">
    <property type="entry name" value="Mu-transpos_C"/>
    <property type="match status" value="1"/>
</dbReference>
<dbReference type="Proteomes" id="UP000189800">
    <property type="component" value="Unassembled WGS sequence"/>
</dbReference>
<evidence type="ECO:0000259" key="2">
    <source>
        <dbReference type="PROSITE" id="PS50994"/>
    </source>
</evidence>
<accession>A0A1T0CTB8</accession>
<dbReference type="PANTHER" id="PTHR35004:SF6">
    <property type="entry name" value="TRANSPOSASE"/>
    <property type="match status" value="1"/>
</dbReference>
<dbReference type="SUPFAM" id="SSF53098">
    <property type="entry name" value="Ribonuclease H-like"/>
    <property type="match status" value="1"/>
</dbReference>
<protein>
    <recommendedName>
        <fullName evidence="2">Integrase catalytic domain-containing protein</fullName>
    </recommendedName>
</protein>
<feature type="compositionally biased region" description="Basic residues" evidence="1">
    <location>
        <begin position="591"/>
        <end position="605"/>
    </location>
</feature>
<organism evidence="3 4">
    <name type="scientific">Moraxella pluranimalium</name>
    <dbReference type="NCBI Taxonomy" id="470453"/>
    <lineage>
        <taxon>Bacteria</taxon>
        <taxon>Pseudomonadati</taxon>
        <taxon>Pseudomonadota</taxon>
        <taxon>Gammaproteobacteria</taxon>
        <taxon>Moraxellales</taxon>
        <taxon>Moraxellaceae</taxon>
        <taxon>Moraxella</taxon>
    </lineage>
</organism>
<dbReference type="PANTHER" id="PTHR35004">
    <property type="entry name" value="TRANSPOSASE RV3428C-RELATED"/>
    <property type="match status" value="1"/>
</dbReference>
<dbReference type="STRING" id="470453.B0680_01835"/>
<evidence type="ECO:0000313" key="3">
    <source>
        <dbReference type="EMBL" id="OOS25593.1"/>
    </source>
</evidence>
<gene>
    <name evidence="3" type="ORF">B0680_01835</name>
</gene>
<reference evidence="3 4" key="1">
    <citation type="submission" date="2017-02" db="EMBL/GenBank/DDBJ databases">
        <title>Draft genome sequence of Moraxella pluranimalium CCUG 54913T type strain.</title>
        <authorList>
            <person name="Salva-Serra F."/>
            <person name="Engstrom-Jakobsson H."/>
            <person name="Thorell K."/>
            <person name="Jaen-Luchoro D."/>
            <person name="Gonzales-Siles L."/>
            <person name="Karlsson R."/>
            <person name="Yazdan S."/>
            <person name="Boulund F."/>
            <person name="Johnning A."/>
            <person name="Engstrand L."/>
            <person name="Kristiansson E."/>
            <person name="Moore E."/>
        </authorList>
    </citation>
    <scope>NUCLEOTIDE SEQUENCE [LARGE SCALE GENOMIC DNA]</scope>
    <source>
        <strain evidence="3 4">CCUG 54913</strain>
    </source>
</reference>
<proteinExistence type="predicted"/>
<dbReference type="AlphaFoldDB" id="A0A1T0CTB8"/>
<dbReference type="PROSITE" id="PS50994">
    <property type="entry name" value="INTEGRASE"/>
    <property type="match status" value="1"/>
</dbReference>
<sequence length="697" mass="79953">MARKITTAINETGGYTPNREQISFKEGQLYRHKQTGEEHLLLVLIDNHKAAFKTLKNLKTSVFSLDDFMPCTQQEDVSTIDLSQISDEQWKEAFKRYRVIDPLINQHRSQRPTLVEIAKKTGVHKRTIQRWLRDYSSTNSIVSLIPLKRGWQNGRRRLSKEIKALIDSVIKKFYLTPQKPSAEATVNAVYLEATRLGIPESKWPSSNAIRKSIDELDLAETLRARGQRRKAKALTTPKPGSFPTTNYPLEVVQIDHTPMDIIVVDDVSRQPIGRPFITVAIDIYSRILTGYYISLDAPSMTSVGMCLVRSILPKQDLLSEYNIHDMDWDVYGLPKKIHVDNGADFRSLSLQRSCAAYGIQIEYRPLARPEFGGHVERFIGHIMKRVHELSGTTFSNIQEKAEYDSEKHACMTMRELEHWFLTYVVKVYHQSVHSATNQTPANRWKIGIYGDRHQAGSGLPTMPTDNLTLTLDFLPMFDRTIQVTGVTIDGIRYYDPVLNAHINRANAKTGEKKKYIFRRDPRDISAIWFYDDSLQRYFKIPYADQSLPAMSIWEYEQIRKQVKKSKGVVNNRLIYTGWEEMQQIAEQAKKATNKARRSNQRKKLHKESQSYHKAEVMVDEQSYMVGSDGKIINSSDVANNVVSTVTGRKSKLKQAKPLFAKTAQKSQLDNADDNLGQSVAKYNNNRVARHYDDDDIM</sequence>
<dbReference type="InterPro" id="IPR001584">
    <property type="entry name" value="Integrase_cat-core"/>
</dbReference>
<dbReference type="InterPro" id="IPR012337">
    <property type="entry name" value="RNaseH-like_sf"/>
</dbReference>
<feature type="region of interest" description="Disordered" evidence="1">
    <location>
        <begin position="590"/>
        <end position="611"/>
    </location>
</feature>
<dbReference type="Gene3D" id="3.30.420.10">
    <property type="entry name" value="Ribonuclease H-like superfamily/Ribonuclease H"/>
    <property type="match status" value="1"/>
</dbReference>
<feature type="domain" description="Integrase catalytic" evidence="2">
    <location>
        <begin position="244"/>
        <end position="448"/>
    </location>
</feature>
<dbReference type="EMBL" id="MUYU01000006">
    <property type="protein sequence ID" value="OOS25593.1"/>
    <property type="molecule type" value="Genomic_DNA"/>
</dbReference>
<comment type="caution">
    <text evidence="3">The sequence shown here is derived from an EMBL/GenBank/DDBJ whole genome shotgun (WGS) entry which is preliminary data.</text>
</comment>
<dbReference type="GO" id="GO:0003676">
    <property type="term" value="F:nucleic acid binding"/>
    <property type="evidence" value="ECO:0007669"/>
    <property type="project" value="InterPro"/>
</dbReference>